<organism evidence="1 2">
    <name type="scientific">Mycobacteroides chelonae</name>
    <name type="common">Mycobacterium chelonae</name>
    <dbReference type="NCBI Taxonomy" id="1774"/>
    <lineage>
        <taxon>Bacteria</taxon>
        <taxon>Bacillati</taxon>
        <taxon>Actinomycetota</taxon>
        <taxon>Actinomycetes</taxon>
        <taxon>Mycobacteriales</taxon>
        <taxon>Mycobacteriaceae</taxon>
        <taxon>Mycobacteroides</taxon>
    </lineage>
</organism>
<gene>
    <name evidence="1" type="ORF">BKG82_26895</name>
</gene>
<comment type="caution">
    <text evidence="1">The sequence shown here is derived from an EMBL/GenBank/DDBJ whole genome shotgun (WGS) entry which is preliminary data.</text>
</comment>
<dbReference type="Proteomes" id="UP000180043">
    <property type="component" value="Unassembled WGS sequence"/>
</dbReference>
<proteinExistence type="predicted"/>
<evidence type="ECO:0000313" key="2">
    <source>
        <dbReference type="Proteomes" id="UP000180043"/>
    </source>
</evidence>
<sequence>MTDSNGRHGAGSLNVDRWTIRHEVELAYRRGRRLAYVAVIGPDRAKRREAGTVLAQIMTERWSEAAPGCTHVSAKELLGNTGLLQQPPGVSIVQGWTTSQAGVIMVEDLEPLVGPHDDPTSLPGQAVSQIITALLMAGEQPLGPLICWADSRDVLDRLLAGEPALRSRFNLQVIAEELLAQQQP</sequence>
<dbReference type="AlphaFoldDB" id="A0A1S1LG68"/>
<name>A0A1S1LG68_MYCCH</name>
<evidence type="ECO:0000313" key="1">
    <source>
        <dbReference type="EMBL" id="OHU47281.1"/>
    </source>
</evidence>
<protein>
    <submittedName>
        <fullName evidence="1">Uncharacterized protein</fullName>
    </submittedName>
</protein>
<accession>A0A1S1LG68</accession>
<dbReference type="EMBL" id="MLIQ01000042">
    <property type="protein sequence ID" value="OHU47281.1"/>
    <property type="molecule type" value="Genomic_DNA"/>
</dbReference>
<reference evidence="1 2" key="1">
    <citation type="submission" date="2016-10" db="EMBL/GenBank/DDBJ databases">
        <title>Evaluation of Human, Veterinary and Environmental Mycobacterium chelonae Isolates by Core Genome Phylogenomic Analysis, Targeted Gene Comparison, and Anti-microbial Susceptibility Patterns: A Tale of Mistaken Identities.</title>
        <authorList>
            <person name="Fogelson S.B."/>
            <person name="Camus A.C."/>
            <person name="Lorenz W."/>
            <person name="Vasireddy R."/>
            <person name="Vasireddy S."/>
            <person name="Smith T."/>
            <person name="Brown-Elliott B.A."/>
            <person name="Wallace R.J.Jr."/>
            <person name="Hasan N.A."/>
            <person name="Reischl U."/>
            <person name="Sanchez S."/>
        </authorList>
    </citation>
    <scope>NUCLEOTIDE SEQUENCE [LARGE SCALE GENOMIC DNA]</scope>
    <source>
        <strain evidence="1 2">15515</strain>
    </source>
</reference>
<dbReference type="RefSeq" id="WP_070947900.1">
    <property type="nucleotide sequence ID" value="NZ_MLIQ01000042.1"/>
</dbReference>